<feature type="compositionally biased region" description="Polar residues" evidence="1">
    <location>
        <begin position="115"/>
        <end position="131"/>
    </location>
</feature>
<keyword evidence="4" id="KW-1185">Reference proteome</keyword>
<accession>A0ABQ5SDK5</accession>
<dbReference type="Gene3D" id="3.30.710.10">
    <property type="entry name" value="Potassium Channel Kv1.1, Chain A"/>
    <property type="match status" value="1"/>
</dbReference>
<evidence type="ECO:0000313" key="3">
    <source>
        <dbReference type="EMBL" id="GLI68007.1"/>
    </source>
</evidence>
<dbReference type="Proteomes" id="UP001165090">
    <property type="component" value="Unassembled WGS sequence"/>
</dbReference>
<dbReference type="Pfam" id="PF07707">
    <property type="entry name" value="BACK"/>
    <property type="match status" value="1"/>
</dbReference>
<evidence type="ECO:0000256" key="1">
    <source>
        <dbReference type="SAM" id="MobiDB-lite"/>
    </source>
</evidence>
<gene>
    <name evidence="3" type="ORF">VaNZ11_012330</name>
</gene>
<evidence type="ECO:0000313" key="4">
    <source>
        <dbReference type="Proteomes" id="UP001165090"/>
    </source>
</evidence>
<feature type="region of interest" description="Disordered" evidence="1">
    <location>
        <begin position="107"/>
        <end position="151"/>
    </location>
</feature>
<comment type="caution">
    <text evidence="3">The sequence shown here is derived from an EMBL/GenBank/DDBJ whole genome shotgun (WGS) entry which is preliminary data.</text>
</comment>
<proteinExistence type="predicted"/>
<name>A0ABQ5SDK5_9CHLO</name>
<dbReference type="InterPro" id="IPR011705">
    <property type="entry name" value="BACK"/>
</dbReference>
<evidence type="ECO:0000259" key="2">
    <source>
        <dbReference type="Pfam" id="PF07707"/>
    </source>
</evidence>
<dbReference type="EMBL" id="BSDZ01000079">
    <property type="protein sequence ID" value="GLI68007.1"/>
    <property type="molecule type" value="Genomic_DNA"/>
</dbReference>
<organism evidence="3 4">
    <name type="scientific">Volvox africanus</name>
    <dbReference type="NCBI Taxonomy" id="51714"/>
    <lineage>
        <taxon>Eukaryota</taxon>
        <taxon>Viridiplantae</taxon>
        <taxon>Chlorophyta</taxon>
        <taxon>core chlorophytes</taxon>
        <taxon>Chlorophyceae</taxon>
        <taxon>CS clade</taxon>
        <taxon>Chlamydomonadales</taxon>
        <taxon>Volvocaceae</taxon>
        <taxon>Volvox</taxon>
    </lineage>
</organism>
<sequence length="647" mass="69891">MTGSVNKHVARAISSLFASGRDADMLIIFCQETGLNERAGKDDSRRLVLSDPLPAHQLVLRYASERFAVEFERWGKQRPDSLGTQVVPGDVSSIDYDWLTSPRSDALPADDTLASPDSTHVPQRQSLQPAQITAADPGSESPAGPDLLQSPATAHKGLPISFVPLGSADEVPSARAAIHFAYTGRITAGSIREVLELRRQGAYLQITGCTAACDEAIISMLNSGCTPRNNNGCDGGNGSYSSSLSNQGCNGQQSATSDDTGGCGLPAGVDLYINYSLWPDLDADLGFSSVLSAAKPQLVAHFGDALKALNTSLLREQLLVLPAVALEALLESDEFGTDTESTVLLLLAVWMEANFILTNSDMRQRLCRTIRLAHLSRPYLSLVLPALAADHEKDPGSLPGWFPFDVMQAAFVANLAGLPESERMELLFLSSLPAYVFEALSLPRRRLCSTASGLTFSWHAAEQELLQKNAHAAQPGCISSVPCIFSEDITRCAAHGFEWRLCVPQVAEDMNTAISLFCELPAALAFPGSRLSKPCGLWTHVPVVATIKVQAGTGQGGVQIKKGGRSDMLWVGMRWDVVLPSLAQRQTQHQQQLRQRPQLRGLLRHRHRQQQQAVDQSVAEDRHLLAAWTGYMLSGKVSGTLTLQGIP</sequence>
<protein>
    <recommendedName>
        <fullName evidence="2">BACK domain-containing protein</fullName>
    </recommendedName>
</protein>
<dbReference type="InterPro" id="IPR011333">
    <property type="entry name" value="SKP1/BTB/POZ_sf"/>
</dbReference>
<feature type="domain" description="BACK" evidence="2">
    <location>
        <begin position="313"/>
        <end position="381"/>
    </location>
</feature>
<reference evidence="3 4" key="1">
    <citation type="journal article" date="2023" name="IScience">
        <title>Expanded male sex-determining region conserved during the evolution of homothallism in the green alga Volvox.</title>
        <authorList>
            <person name="Yamamoto K."/>
            <person name="Matsuzaki R."/>
            <person name="Mahakham W."/>
            <person name="Heman W."/>
            <person name="Sekimoto H."/>
            <person name="Kawachi M."/>
            <person name="Minakuchi Y."/>
            <person name="Toyoda A."/>
            <person name="Nozaki H."/>
        </authorList>
    </citation>
    <scope>NUCLEOTIDE SEQUENCE [LARGE SCALE GENOMIC DNA]</scope>
    <source>
        <strain evidence="3 4">NIES-4468</strain>
    </source>
</reference>